<keyword evidence="3" id="KW-1185">Reference proteome</keyword>
<accession>A0A9W6J100</accession>
<reference evidence="2" key="1">
    <citation type="journal article" date="2014" name="Int. J. Syst. Evol. Microbiol.">
        <title>Complete genome sequence of Corynebacterium casei LMG S-19264T (=DSM 44701T), isolated from a smear-ripened cheese.</title>
        <authorList>
            <consortium name="US DOE Joint Genome Institute (JGI-PGF)"/>
            <person name="Walter F."/>
            <person name="Albersmeier A."/>
            <person name="Kalinowski J."/>
            <person name="Ruckert C."/>
        </authorList>
    </citation>
    <scope>NUCLEOTIDE SEQUENCE</scope>
    <source>
        <strain evidence="2">VKM B-2347</strain>
    </source>
</reference>
<evidence type="ECO:0000313" key="2">
    <source>
        <dbReference type="EMBL" id="GLK68362.1"/>
    </source>
</evidence>
<keyword evidence="1" id="KW-0472">Membrane</keyword>
<name>A0A9W6J100_9HYPH</name>
<keyword evidence="1" id="KW-1133">Transmembrane helix</keyword>
<gene>
    <name evidence="2" type="ORF">GCM10008179_20000</name>
</gene>
<evidence type="ECO:0000256" key="1">
    <source>
        <dbReference type="SAM" id="Phobius"/>
    </source>
</evidence>
<proteinExistence type="predicted"/>
<dbReference type="AlphaFoldDB" id="A0A9W6J100"/>
<dbReference type="EMBL" id="BSFI01000008">
    <property type="protein sequence ID" value="GLK68362.1"/>
    <property type="molecule type" value="Genomic_DNA"/>
</dbReference>
<comment type="caution">
    <text evidence="2">The sequence shown here is derived from an EMBL/GenBank/DDBJ whole genome shotgun (WGS) entry which is preliminary data.</text>
</comment>
<keyword evidence="1" id="KW-0812">Transmembrane</keyword>
<protein>
    <submittedName>
        <fullName evidence="2">Uncharacterized protein</fullName>
    </submittedName>
</protein>
<sequence>MALEALMADEEETPKATDGESAFERKAWIVAYVVIMLVLAAGAARRLMALF</sequence>
<organism evidence="2 3">
    <name type="scientific">Hansschlegelia plantiphila</name>
    <dbReference type="NCBI Taxonomy" id="374655"/>
    <lineage>
        <taxon>Bacteria</taxon>
        <taxon>Pseudomonadati</taxon>
        <taxon>Pseudomonadota</taxon>
        <taxon>Alphaproteobacteria</taxon>
        <taxon>Hyphomicrobiales</taxon>
        <taxon>Methylopilaceae</taxon>
        <taxon>Hansschlegelia</taxon>
    </lineage>
</organism>
<evidence type="ECO:0000313" key="3">
    <source>
        <dbReference type="Proteomes" id="UP001143372"/>
    </source>
</evidence>
<dbReference type="Proteomes" id="UP001143372">
    <property type="component" value="Unassembled WGS sequence"/>
</dbReference>
<reference evidence="2" key="2">
    <citation type="submission" date="2023-01" db="EMBL/GenBank/DDBJ databases">
        <authorList>
            <person name="Sun Q."/>
            <person name="Evtushenko L."/>
        </authorList>
    </citation>
    <scope>NUCLEOTIDE SEQUENCE</scope>
    <source>
        <strain evidence="2">VKM B-2347</strain>
    </source>
</reference>
<feature type="transmembrane region" description="Helical" evidence="1">
    <location>
        <begin position="27"/>
        <end position="44"/>
    </location>
</feature>